<keyword evidence="1" id="KW-0175">Coiled coil</keyword>
<dbReference type="KEGG" id="sgbi:P3F81_04710"/>
<dbReference type="InterPro" id="IPR005646">
    <property type="entry name" value="FapA"/>
</dbReference>
<accession>A0A9Y2AJM1</accession>
<feature type="domain" description="Flagellar Assembly Protein A N-terminal region" evidence="2">
    <location>
        <begin position="105"/>
        <end position="272"/>
    </location>
</feature>
<dbReference type="PANTHER" id="PTHR38032:SF1">
    <property type="entry name" value="RNA-BINDING PROTEIN KHPB N-TERMINAL DOMAIN-CONTAINING PROTEIN"/>
    <property type="match status" value="1"/>
</dbReference>
<dbReference type="Pfam" id="PF20250">
    <property type="entry name" value="FapA_N"/>
    <property type="match status" value="1"/>
</dbReference>
<dbReference type="Proteomes" id="UP001243623">
    <property type="component" value="Chromosome"/>
</dbReference>
<protein>
    <submittedName>
        <fullName evidence="3">FapA family protein</fullName>
    </submittedName>
</protein>
<gene>
    <name evidence="3" type="ORF">P3F81_04710</name>
</gene>
<feature type="coiled-coil region" evidence="1">
    <location>
        <begin position="434"/>
        <end position="461"/>
    </location>
</feature>
<dbReference type="PANTHER" id="PTHR38032">
    <property type="entry name" value="POLYMERASE-RELATED"/>
    <property type="match status" value="1"/>
</dbReference>
<keyword evidence="4" id="KW-1185">Reference proteome</keyword>
<evidence type="ECO:0000313" key="3">
    <source>
        <dbReference type="EMBL" id="WIW71607.1"/>
    </source>
</evidence>
<evidence type="ECO:0000313" key="4">
    <source>
        <dbReference type="Proteomes" id="UP001243623"/>
    </source>
</evidence>
<dbReference type="RefSeq" id="WP_147668068.1">
    <property type="nucleotide sequence ID" value="NZ_CP120678.1"/>
</dbReference>
<sequence length="552" mass="60556">MDGEKYSQTEIDSNNKKGYNLDFSENGVFLQVFPRDNDEVLFELNDITNNLEERGIKEYPIDIIAKAMRESTGELIKIVEEKKAIESSDNLAEKDVPAIKKEPKITISVSRDRMEAVLKIEREANDQEPTIEMIQAKLAEKNIVYGIDESAIKEAIGIDSCELLIAKGQRPVNGENAQIIKPKNMENKGKPVELEDGKVDFKNLNLFVIVHEGDLLAERIPHTMGTPGTDVHGQTVAAKPGKTAMLPVGKNTKIVDEHKLISLIDGQLTLNGNKFSVLPTIEIKGDVDLSTGNIDFIGSVIVRGSVQTGFSIKATGDVEIYGTISGGTVEGKNIIIKAGIQGMQRGYIKAAEDIKSSFAENANLIAGRDIFITEAILHSNVSAGKRVVVQGRRGIIAGGVTVAGEEILVKCAGNQMDTATRLEVGINPMLKEEYKKVKQDLSKSENALDQAQKSLNLLKAINPAVLSPAKKELLLKLTKSQFPLAGEVKKLKDRLIEIEDSFEELKVGKVKVSEKVYPGVKIIVGSVIRNINTLMQHCRFYEEDNEIKIGPF</sequence>
<name>A0A9Y2AJM1_9FIRM</name>
<dbReference type="InterPro" id="IPR046865">
    <property type="entry name" value="FapA_b_solenoid"/>
</dbReference>
<organism evidence="3 4">
    <name type="scientific">Selenobaculum gibii</name>
    <dbReference type="NCBI Taxonomy" id="3054208"/>
    <lineage>
        <taxon>Bacteria</taxon>
        <taxon>Bacillati</taxon>
        <taxon>Bacillota</taxon>
        <taxon>Negativicutes</taxon>
        <taxon>Selenomonadales</taxon>
        <taxon>Selenomonadaceae</taxon>
        <taxon>Selenobaculum</taxon>
    </lineage>
</organism>
<proteinExistence type="predicted"/>
<dbReference type="Pfam" id="PF03961">
    <property type="entry name" value="FapA"/>
    <property type="match status" value="1"/>
</dbReference>
<evidence type="ECO:0000256" key="1">
    <source>
        <dbReference type="SAM" id="Coils"/>
    </source>
</evidence>
<dbReference type="InterPro" id="IPR046866">
    <property type="entry name" value="FapA_N"/>
</dbReference>
<dbReference type="AlphaFoldDB" id="A0A9Y2AJM1"/>
<reference evidence="3" key="1">
    <citation type="submission" date="2023-03" db="EMBL/GenBank/DDBJ databases">
        <title>Selenobaculum gbiensis gen. nov. sp. nov., a new bacterium isolated from the gut microbiota of IBD patient.</title>
        <authorList>
            <person name="Yeo S."/>
            <person name="Park H."/>
            <person name="Huh C.S."/>
        </authorList>
    </citation>
    <scope>NUCLEOTIDE SEQUENCE</scope>
    <source>
        <strain evidence="3">ICN-92133</strain>
    </source>
</reference>
<dbReference type="EMBL" id="CP120678">
    <property type="protein sequence ID" value="WIW71607.1"/>
    <property type="molecule type" value="Genomic_DNA"/>
</dbReference>
<evidence type="ECO:0000259" key="2">
    <source>
        <dbReference type="Pfam" id="PF20250"/>
    </source>
</evidence>